<dbReference type="AlphaFoldDB" id="A0AAV3UMJ6"/>
<feature type="transmembrane region" description="Helical" evidence="1">
    <location>
        <begin position="39"/>
        <end position="58"/>
    </location>
</feature>
<organism evidence="2 3">
    <name type="scientific">Haladaptatus pallidirubidus</name>
    <dbReference type="NCBI Taxonomy" id="1008152"/>
    <lineage>
        <taxon>Archaea</taxon>
        <taxon>Methanobacteriati</taxon>
        <taxon>Methanobacteriota</taxon>
        <taxon>Stenosarchaea group</taxon>
        <taxon>Halobacteria</taxon>
        <taxon>Halobacteriales</taxon>
        <taxon>Haladaptataceae</taxon>
        <taxon>Haladaptatus</taxon>
    </lineage>
</organism>
<feature type="transmembrane region" description="Helical" evidence="1">
    <location>
        <begin position="70"/>
        <end position="92"/>
    </location>
</feature>
<comment type="caution">
    <text evidence="2">The sequence shown here is derived from an EMBL/GenBank/DDBJ whole genome shotgun (WGS) entry which is preliminary data.</text>
</comment>
<dbReference type="Proteomes" id="UP001501729">
    <property type="component" value="Unassembled WGS sequence"/>
</dbReference>
<reference evidence="2 3" key="1">
    <citation type="journal article" date="2019" name="Int. J. Syst. Evol. Microbiol.">
        <title>The Global Catalogue of Microorganisms (GCM) 10K type strain sequencing project: providing services to taxonomists for standard genome sequencing and annotation.</title>
        <authorList>
            <consortium name="The Broad Institute Genomics Platform"/>
            <consortium name="The Broad Institute Genome Sequencing Center for Infectious Disease"/>
            <person name="Wu L."/>
            <person name="Ma J."/>
        </authorList>
    </citation>
    <scope>NUCLEOTIDE SEQUENCE [LARGE SCALE GENOMIC DNA]</scope>
    <source>
        <strain evidence="2 3">JCM 17504</strain>
    </source>
</reference>
<keyword evidence="3" id="KW-1185">Reference proteome</keyword>
<dbReference type="Pfam" id="PF17647">
    <property type="entry name" value="DUF5518"/>
    <property type="match status" value="1"/>
</dbReference>
<feature type="transmembrane region" description="Helical" evidence="1">
    <location>
        <begin position="12"/>
        <end position="33"/>
    </location>
</feature>
<dbReference type="InterPro" id="IPR040493">
    <property type="entry name" value="DUF5518"/>
</dbReference>
<accession>A0AAV3UMJ6</accession>
<evidence type="ECO:0000256" key="1">
    <source>
        <dbReference type="SAM" id="Phobius"/>
    </source>
</evidence>
<dbReference type="EMBL" id="BAABKX010000015">
    <property type="protein sequence ID" value="GAA5057485.1"/>
    <property type="molecule type" value="Genomic_DNA"/>
</dbReference>
<evidence type="ECO:0008006" key="4">
    <source>
        <dbReference type="Google" id="ProtNLM"/>
    </source>
</evidence>
<gene>
    <name evidence="2" type="ORF">GCM10025751_39510</name>
</gene>
<evidence type="ECO:0000313" key="3">
    <source>
        <dbReference type="Proteomes" id="UP001501729"/>
    </source>
</evidence>
<sequence>MLPLRVRTLSTAWGFALIGALASLPVAAVINWLPNSEATIGGGTMTIGAFIAGVIAVIRSADPDAAGLRAGFLDGVLAVLTFIVTVGTAVAWPLSRVVFFVFASGLILCVAPIFGLGFGRVGGWVANTVASR</sequence>
<keyword evidence="1" id="KW-0472">Membrane</keyword>
<feature type="transmembrane region" description="Helical" evidence="1">
    <location>
        <begin position="98"/>
        <end position="118"/>
    </location>
</feature>
<protein>
    <recommendedName>
        <fullName evidence="4">DUF5518 domain-containing protein</fullName>
    </recommendedName>
</protein>
<proteinExistence type="predicted"/>
<keyword evidence="1" id="KW-0812">Transmembrane</keyword>
<name>A0AAV3UMJ6_9EURY</name>
<evidence type="ECO:0000313" key="2">
    <source>
        <dbReference type="EMBL" id="GAA5057485.1"/>
    </source>
</evidence>
<keyword evidence="1" id="KW-1133">Transmembrane helix</keyword>